<organism evidence="2 3">
    <name type="scientific">Streptomyces roseochromogenus subsp. oscitans DS 12.976</name>
    <dbReference type="NCBI Taxonomy" id="1352936"/>
    <lineage>
        <taxon>Bacteria</taxon>
        <taxon>Bacillati</taxon>
        <taxon>Actinomycetota</taxon>
        <taxon>Actinomycetes</taxon>
        <taxon>Kitasatosporales</taxon>
        <taxon>Streptomycetaceae</taxon>
        <taxon>Streptomyces</taxon>
    </lineage>
</organism>
<dbReference type="PATRIC" id="fig|1352936.5.peg.7673"/>
<proteinExistence type="predicted"/>
<feature type="compositionally biased region" description="Low complexity" evidence="1">
    <location>
        <begin position="219"/>
        <end position="229"/>
    </location>
</feature>
<feature type="compositionally biased region" description="Basic and acidic residues" evidence="1">
    <location>
        <begin position="203"/>
        <end position="214"/>
    </location>
</feature>
<feature type="compositionally biased region" description="Low complexity" evidence="1">
    <location>
        <begin position="163"/>
        <end position="175"/>
    </location>
</feature>
<dbReference type="STRING" id="1352936.M878_36980"/>
<evidence type="ECO:0000256" key="1">
    <source>
        <dbReference type="SAM" id="MobiDB-lite"/>
    </source>
</evidence>
<dbReference type="EMBL" id="AWQX01000323">
    <property type="protein sequence ID" value="EST21480.1"/>
    <property type="molecule type" value="Genomic_DNA"/>
</dbReference>
<gene>
    <name evidence="2" type="ORF">M878_36980</name>
</gene>
<comment type="caution">
    <text evidence="2">The sequence shown here is derived from an EMBL/GenBank/DDBJ whole genome shotgun (WGS) entry which is preliminary data.</text>
</comment>
<dbReference type="Gene3D" id="3.40.50.1820">
    <property type="entry name" value="alpha/beta hydrolase"/>
    <property type="match status" value="1"/>
</dbReference>
<feature type="compositionally biased region" description="Basic and acidic residues" evidence="1">
    <location>
        <begin position="181"/>
        <end position="191"/>
    </location>
</feature>
<feature type="compositionally biased region" description="Low complexity" evidence="1">
    <location>
        <begin position="142"/>
        <end position="151"/>
    </location>
</feature>
<name>V6JNH1_STRRC</name>
<evidence type="ECO:0000313" key="2">
    <source>
        <dbReference type="EMBL" id="EST21480.1"/>
    </source>
</evidence>
<sequence>MPYRPPGGPRPGGVFARTGGDEELFVSYFQQFGRAEAEIEPDVRDRLGGFYAALSAATMPAPGAPDPHFVGRGGTLRERYPVGPLPAWLGEGDLDFLAGEFERTGMAAALNRYRNMDRGWADLADHAGARSGGPRCSSAAARTPRSPGWPTRSRRTPRPCPVPTVRTSSTAAATSCGRAPGRGEPDPDRLARRPPRLICPADLPDRPSSTDRPRPTLPAPSFGPSAAPAHLRALA</sequence>
<dbReference type="InterPro" id="IPR029058">
    <property type="entry name" value="AB_hydrolase_fold"/>
</dbReference>
<dbReference type="HOGENOM" id="CLU_1179689_0_0_11"/>
<dbReference type="Proteomes" id="UP000017984">
    <property type="component" value="Chromosome"/>
</dbReference>
<protein>
    <submittedName>
        <fullName evidence="2">Uncharacterized protein</fullName>
    </submittedName>
</protein>
<reference evidence="2 3" key="1">
    <citation type="journal article" date="2014" name="Genome Announc.">
        <title>Draft Genome Sequence of Streptomyces roseochromogenes subsp. oscitans DS 12.976, Producer of the Aminocoumarin Antibiotic Clorobiocin.</title>
        <authorList>
            <person name="Ruckert C."/>
            <person name="Kalinowski J."/>
            <person name="Heide L."/>
            <person name="Apel A.K."/>
        </authorList>
    </citation>
    <scope>NUCLEOTIDE SEQUENCE [LARGE SCALE GENOMIC DNA]</scope>
    <source>
        <strain evidence="2 3">DS 12.976</strain>
    </source>
</reference>
<dbReference type="AlphaFoldDB" id="V6JNH1"/>
<feature type="region of interest" description="Disordered" evidence="1">
    <location>
        <begin position="127"/>
        <end position="235"/>
    </location>
</feature>
<accession>V6JNH1</accession>
<evidence type="ECO:0000313" key="3">
    <source>
        <dbReference type="Proteomes" id="UP000017984"/>
    </source>
</evidence>
<keyword evidence="3" id="KW-1185">Reference proteome</keyword>